<dbReference type="PROSITE" id="PS50263">
    <property type="entry name" value="CN_HYDROLASE"/>
    <property type="match status" value="1"/>
</dbReference>
<dbReference type="InterPro" id="IPR036526">
    <property type="entry name" value="C-N_Hydrolase_sf"/>
</dbReference>
<proteinExistence type="inferred from homology"/>
<keyword evidence="3" id="KW-0732">Signal</keyword>
<keyword evidence="2" id="KW-0378">Hydrolase</keyword>
<dbReference type="InterPro" id="IPR040154">
    <property type="entry name" value="Biotinidase/VNN"/>
</dbReference>
<keyword evidence="6" id="KW-1185">Reference proteome</keyword>
<dbReference type="Proteomes" id="UP001549920">
    <property type="component" value="Unassembled WGS sequence"/>
</dbReference>
<evidence type="ECO:0000256" key="2">
    <source>
        <dbReference type="ARBA" id="ARBA00022801"/>
    </source>
</evidence>
<evidence type="ECO:0000259" key="4">
    <source>
        <dbReference type="PROSITE" id="PS50263"/>
    </source>
</evidence>
<dbReference type="PANTHER" id="PTHR10609:SF14">
    <property type="entry name" value="BIOTINIDASE"/>
    <property type="match status" value="1"/>
</dbReference>
<gene>
    <name evidence="5" type="ORF">ABMA27_010018</name>
</gene>
<dbReference type="EMBL" id="JBEUOH010000025">
    <property type="protein sequence ID" value="KAL0860673.1"/>
    <property type="molecule type" value="Genomic_DNA"/>
</dbReference>
<sequence>MRFSFGYLLLFGVALASEETYRAGFGATTLGDLESYVPLIHEAGKLNVDILVLPSPQVSSLSPLERSCEIDNYDEVVKTMAAASKQARLYVVAHLLEKTRCQNKDELVRSNLVFDREGNIVAVYRKPLNNIDNCTTSATNIGSFTTDFGVQFGLLMEEDLVLHKVQDLELKNYVMAGAWSSEIAFLSASQFALSWAFTHDVNLVSSSGIFSGRRGSIASSETGVTVADLNKLGEYQQASAPLVNLSTLKDTPIEDLSQYIIRPLDLTASVHGYKETVCHGGLCCEFYVKTGFVGSKDDEVTYGLAAFDGVRHFDRTHNIGAQTCAVFACAGLCKRTYNLGSQNDTNVVFEEISISGNFTESIQYPIILTGSQSEPGKFDMYVQTKQVTLQNMDFENLLTFGLFGRDFSKDTEDFVLDTDSVSIYETINEEMTEFFDYVWIRLRVLLIFASIYVLEMM</sequence>
<dbReference type="InterPro" id="IPR043957">
    <property type="entry name" value="Vanin_C"/>
</dbReference>
<name>A0ABR3H798_LOXSC</name>
<dbReference type="PANTHER" id="PTHR10609">
    <property type="entry name" value="BIOTINIDASE-RELATED"/>
    <property type="match status" value="1"/>
</dbReference>
<evidence type="ECO:0000313" key="5">
    <source>
        <dbReference type="EMBL" id="KAL0860673.1"/>
    </source>
</evidence>
<feature type="chain" id="PRO_5047483147" description="CN hydrolase domain-containing protein" evidence="3">
    <location>
        <begin position="17"/>
        <end position="457"/>
    </location>
</feature>
<comment type="caution">
    <text evidence="5">The sequence shown here is derived from an EMBL/GenBank/DDBJ whole genome shotgun (WGS) entry which is preliminary data.</text>
</comment>
<protein>
    <recommendedName>
        <fullName evidence="4">CN hydrolase domain-containing protein</fullName>
    </recommendedName>
</protein>
<evidence type="ECO:0000256" key="3">
    <source>
        <dbReference type="SAM" id="SignalP"/>
    </source>
</evidence>
<evidence type="ECO:0000313" key="6">
    <source>
        <dbReference type="Proteomes" id="UP001549920"/>
    </source>
</evidence>
<feature type="domain" description="CN hydrolase" evidence="4">
    <location>
        <begin position="11"/>
        <end position="242"/>
    </location>
</feature>
<dbReference type="Gene3D" id="3.60.110.10">
    <property type="entry name" value="Carbon-nitrogen hydrolase"/>
    <property type="match status" value="1"/>
</dbReference>
<dbReference type="InterPro" id="IPR003010">
    <property type="entry name" value="C-N_Hydrolase"/>
</dbReference>
<dbReference type="Pfam" id="PF19018">
    <property type="entry name" value="Vanin_C"/>
    <property type="match status" value="1"/>
</dbReference>
<evidence type="ECO:0000256" key="1">
    <source>
        <dbReference type="ARBA" id="ARBA00008225"/>
    </source>
</evidence>
<feature type="signal peptide" evidence="3">
    <location>
        <begin position="1"/>
        <end position="16"/>
    </location>
</feature>
<organism evidence="5 6">
    <name type="scientific">Loxostege sticticalis</name>
    <name type="common">Beet webworm moth</name>
    <dbReference type="NCBI Taxonomy" id="481309"/>
    <lineage>
        <taxon>Eukaryota</taxon>
        <taxon>Metazoa</taxon>
        <taxon>Ecdysozoa</taxon>
        <taxon>Arthropoda</taxon>
        <taxon>Hexapoda</taxon>
        <taxon>Insecta</taxon>
        <taxon>Pterygota</taxon>
        <taxon>Neoptera</taxon>
        <taxon>Endopterygota</taxon>
        <taxon>Lepidoptera</taxon>
        <taxon>Glossata</taxon>
        <taxon>Ditrysia</taxon>
        <taxon>Pyraloidea</taxon>
        <taxon>Crambidae</taxon>
        <taxon>Pyraustinae</taxon>
        <taxon>Loxostege</taxon>
    </lineage>
</organism>
<dbReference type="SUPFAM" id="SSF56317">
    <property type="entry name" value="Carbon-nitrogen hydrolase"/>
    <property type="match status" value="1"/>
</dbReference>
<comment type="similarity">
    <text evidence="1">Belongs to the carbon-nitrogen hydrolase superfamily. BTD/VNN family.</text>
</comment>
<accession>A0ABR3H798</accession>
<reference evidence="5 6" key="1">
    <citation type="submission" date="2024-06" db="EMBL/GenBank/DDBJ databases">
        <title>A chromosome-level genome assembly of beet webworm, Loxostege sticticalis.</title>
        <authorList>
            <person name="Zhang Y."/>
        </authorList>
    </citation>
    <scope>NUCLEOTIDE SEQUENCE [LARGE SCALE GENOMIC DNA]</scope>
    <source>
        <strain evidence="5">AQ026</strain>
        <tissue evidence="5">Whole body</tissue>
    </source>
</reference>